<dbReference type="GO" id="GO:0004519">
    <property type="term" value="F:endonuclease activity"/>
    <property type="evidence" value="ECO:0007669"/>
    <property type="project" value="InterPro"/>
</dbReference>
<evidence type="ECO:0000259" key="1">
    <source>
        <dbReference type="SMART" id="SM00507"/>
    </source>
</evidence>
<proteinExistence type="predicted"/>
<dbReference type="GO" id="GO:0003676">
    <property type="term" value="F:nucleic acid binding"/>
    <property type="evidence" value="ECO:0007669"/>
    <property type="project" value="InterPro"/>
</dbReference>
<feature type="domain" description="HNH nuclease" evidence="1">
    <location>
        <begin position="31"/>
        <end position="83"/>
    </location>
</feature>
<sequence length="86" mass="9943">SGRYPSGKLATLLYADDTTIQRHKKIRAEANPYLWLGQSKRCPMCKQLITFETGWNIHHIIKRHMGGGDELDNLVLLHPNCHRQLH</sequence>
<organism>
    <name type="scientific">Azotobacter vinelandii</name>
    <dbReference type="NCBI Taxonomy" id="354"/>
    <lineage>
        <taxon>Bacteria</taxon>
        <taxon>Pseudomonadati</taxon>
        <taxon>Pseudomonadota</taxon>
        <taxon>Gammaproteobacteria</taxon>
        <taxon>Pseudomonadales</taxon>
        <taxon>Pseudomonadaceae</taxon>
        <taxon>Azotobacter</taxon>
    </lineage>
</organism>
<dbReference type="CDD" id="cd00085">
    <property type="entry name" value="HNHc"/>
    <property type="match status" value="1"/>
</dbReference>
<dbReference type="GO" id="GO:0008270">
    <property type="term" value="F:zinc ion binding"/>
    <property type="evidence" value="ECO:0007669"/>
    <property type="project" value="InterPro"/>
</dbReference>
<dbReference type="InterPro" id="IPR002711">
    <property type="entry name" value="HNH"/>
</dbReference>
<protein>
    <submittedName>
        <fullName>Group II SELF-splicing intron ORF</fullName>
    </submittedName>
</protein>
<dbReference type="PIR" id="S35081">
    <property type="entry name" value="S35081"/>
</dbReference>
<dbReference type="Pfam" id="PF01844">
    <property type="entry name" value="HNH"/>
    <property type="match status" value="1"/>
</dbReference>
<reference key="1">
    <citation type="journal article" date="1993" name="Nature">
        <title>Group II self-splicing introns in bacteria.</title>
        <authorList>
            <person name="Ferat J.L."/>
            <person name="Michel F."/>
        </authorList>
    </citation>
    <scope>NUCLEOTIDE SEQUENCE</scope>
</reference>
<dbReference type="Gene3D" id="1.10.30.50">
    <property type="match status" value="1"/>
</dbReference>
<accession>Q9R669</accession>
<dbReference type="SMART" id="SM00507">
    <property type="entry name" value="HNHc"/>
    <property type="match status" value="1"/>
</dbReference>
<name>Q9R669_AZOVI</name>
<dbReference type="AlphaFoldDB" id="Q9R669"/>
<dbReference type="InterPro" id="IPR003615">
    <property type="entry name" value="HNH_nuc"/>
</dbReference>